<dbReference type="Pfam" id="PF00069">
    <property type="entry name" value="Pkinase"/>
    <property type="match status" value="1"/>
</dbReference>
<dbReference type="FunFam" id="3.30.200.20:FF:000015">
    <property type="entry name" value="Somatic embryogenesis receptor kinase 1"/>
    <property type="match status" value="1"/>
</dbReference>
<feature type="domain" description="Protein kinase" evidence="14">
    <location>
        <begin position="43"/>
        <end position="305"/>
    </location>
</feature>
<dbReference type="Proteomes" id="UP000827889">
    <property type="component" value="Chromosome 7"/>
</dbReference>
<dbReference type="SUPFAM" id="SSF56112">
    <property type="entry name" value="Protein kinase-like (PK-like)"/>
    <property type="match status" value="1"/>
</dbReference>
<evidence type="ECO:0000256" key="5">
    <source>
        <dbReference type="ARBA" id="ARBA00022679"/>
    </source>
</evidence>
<keyword evidence="4" id="KW-0723">Serine/threonine-protein kinase</keyword>
<organism evidence="15 16">
    <name type="scientific">Rhodamnia argentea</name>
    <dbReference type="NCBI Taxonomy" id="178133"/>
    <lineage>
        <taxon>Eukaryota</taxon>
        <taxon>Viridiplantae</taxon>
        <taxon>Streptophyta</taxon>
        <taxon>Embryophyta</taxon>
        <taxon>Tracheophyta</taxon>
        <taxon>Spermatophyta</taxon>
        <taxon>Magnoliopsida</taxon>
        <taxon>eudicotyledons</taxon>
        <taxon>Gunneridae</taxon>
        <taxon>Pentapetalae</taxon>
        <taxon>rosids</taxon>
        <taxon>malvids</taxon>
        <taxon>Myrtales</taxon>
        <taxon>Myrtaceae</taxon>
        <taxon>Myrtoideae</taxon>
        <taxon>Myrteae</taxon>
        <taxon>Australasian group</taxon>
        <taxon>Rhodamnia</taxon>
    </lineage>
</organism>
<dbReference type="InterPro" id="IPR011009">
    <property type="entry name" value="Kinase-like_dom_sf"/>
</dbReference>
<keyword evidence="6" id="KW-0812">Transmembrane</keyword>
<proteinExistence type="predicted"/>
<evidence type="ECO:0000256" key="2">
    <source>
        <dbReference type="ARBA" id="ARBA00012513"/>
    </source>
</evidence>
<evidence type="ECO:0000259" key="14">
    <source>
        <dbReference type="PROSITE" id="PS50011"/>
    </source>
</evidence>
<dbReference type="GO" id="GO:0005886">
    <property type="term" value="C:plasma membrane"/>
    <property type="evidence" value="ECO:0007669"/>
    <property type="project" value="UniProtKB-SubCell"/>
</dbReference>
<gene>
    <name evidence="16" type="primary">LOC115737812</name>
</gene>
<name>A0A8B8NU33_9MYRT</name>
<evidence type="ECO:0000256" key="7">
    <source>
        <dbReference type="ARBA" id="ARBA00022741"/>
    </source>
</evidence>
<keyword evidence="10" id="KW-1133">Transmembrane helix</keyword>
<evidence type="ECO:0000256" key="10">
    <source>
        <dbReference type="ARBA" id="ARBA00022989"/>
    </source>
</evidence>
<dbReference type="PANTHER" id="PTHR47982:SF44">
    <property type="entry name" value="PROLINE-RICH RECEPTOR-LIKE PROTEIN KINASE PERK13-RELATED"/>
    <property type="match status" value="1"/>
</dbReference>
<dbReference type="InterPro" id="IPR000719">
    <property type="entry name" value="Prot_kinase_dom"/>
</dbReference>
<dbReference type="GO" id="GO:0005524">
    <property type="term" value="F:ATP binding"/>
    <property type="evidence" value="ECO:0007669"/>
    <property type="project" value="UniProtKB-KW"/>
</dbReference>
<evidence type="ECO:0000256" key="13">
    <source>
        <dbReference type="ARBA" id="ARBA00048679"/>
    </source>
</evidence>
<accession>A0A8B8NU33</accession>
<evidence type="ECO:0000256" key="3">
    <source>
        <dbReference type="ARBA" id="ARBA00022475"/>
    </source>
</evidence>
<dbReference type="Gene3D" id="1.10.510.10">
    <property type="entry name" value="Transferase(Phosphotransferase) domain 1"/>
    <property type="match status" value="1"/>
</dbReference>
<keyword evidence="3" id="KW-1003">Cell membrane</keyword>
<dbReference type="GO" id="GO:0004674">
    <property type="term" value="F:protein serine/threonine kinase activity"/>
    <property type="evidence" value="ECO:0007669"/>
    <property type="project" value="UniProtKB-KW"/>
</dbReference>
<evidence type="ECO:0000313" key="16">
    <source>
        <dbReference type="RefSeq" id="XP_030526025.1"/>
    </source>
</evidence>
<protein>
    <recommendedName>
        <fullName evidence="2">non-specific serine/threonine protein kinase</fullName>
        <ecNumber evidence="2">2.7.11.1</ecNumber>
    </recommendedName>
</protein>
<keyword evidence="15" id="KW-1185">Reference proteome</keyword>
<dbReference type="GeneID" id="115737812"/>
<dbReference type="Gene3D" id="3.30.200.20">
    <property type="entry name" value="Phosphorylase Kinase, domain 1"/>
    <property type="match status" value="1"/>
</dbReference>
<evidence type="ECO:0000256" key="6">
    <source>
        <dbReference type="ARBA" id="ARBA00022692"/>
    </source>
</evidence>
<reference evidence="16" key="1">
    <citation type="submission" date="2025-08" db="UniProtKB">
        <authorList>
            <consortium name="RefSeq"/>
        </authorList>
    </citation>
    <scope>IDENTIFICATION</scope>
    <source>
        <tissue evidence="16">Leaf</tissue>
    </source>
</reference>
<comment type="subcellular location">
    <subcellularLocation>
        <location evidence="1">Cell membrane</location>
        <topology evidence="1">Single-pass membrane protein</topology>
    </subcellularLocation>
</comment>
<dbReference type="PIRSF" id="PIRSF000654">
    <property type="entry name" value="Integrin-linked_kinase"/>
    <property type="match status" value="1"/>
</dbReference>
<dbReference type="AlphaFoldDB" id="A0A8B8NU33"/>
<dbReference type="InterPro" id="IPR047117">
    <property type="entry name" value="PERK1-13-like"/>
</dbReference>
<dbReference type="PANTHER" id="PTHR47982">
    <property type="entry name" value="PROLINE-RICH RECEPTOR-LIKE PROTEIN KINASE PERK4"/>
    <property type="match status" value="1"/>
</dbReference>
<evidence type="ECO:0000313" key="15">
    <source>
        <dbReference type="Proteomes" id="UP000827889"/>
    </source>
</evidence>
<dbReference type="KEGG" id="rarg:115737812"/>
<evidence type="ECO:0000256" key="8">
    <source>
        <dbReference type="ARBA" id="ARBA00022777"/>
    </source>
</evidence>
<keyword evidence="8" id="KW-0418">Kinase</keyword>
<keyword evidence="11" id="KW-0472">Membrane</keyword>
<evidence type="ECO:0000256" key="9">
    <source>
        <dbReference type="ARBA" id="ARBA00022840"/>
    </source>
</evidence>
<dbReference type="PROSITE" id="PS50011">
    <property type="entry name" value="PROTEIN_KINASE_DOM"/>
    <property type="match status" value="1"/>
</dbReference>
<dbReference type="EC" id="2.7.11.1" evidence="2"/>
<dbReference type="RefSeq" id="XP_030526025.1">
    <property type="nucleotide sequence ID" value="XM_030670165.1"/>
</dbReference>
<keyword evidence="9" id="KW-0067">ATP-binding</keyword>
<keyword evidence="7" id="KW-0547">Nucleotide-binding</keyword>
<evidence type="ECO:0000256" key="11">
    <source>
        <dbReference type="ARBA" id="ARBA00023136"/>
    </source>
</evidence>
<dbReference type="OrthoDB" id="4062651at2759"/>
<evidence type="ECO:0000256" key="1">
    <source>
        <dbReference type="ARBA" id="ARBA00004162"/>
    </source>
</evidence>
<keyword evidence="5" id="KW-0808">Transferase</keyword>
<evidence type="ECO:0000256" key="4">
    <source>
        <dbReference type="ARBA" id="ARBA00022527"/>
    </source>
</evidence>
<evidence type="ECO:0000256" key="12">
    <source>
        <dbReference type="ARBA" id="ARBA00047899"/>
    </source>
</evidence>
<sequence length="320" mass="36330">MVFYFHRFSFSSPSREVGRTVDNTSNKLQRFSFKELRVVTRDFDVKNRLGEGSFGQVYRGCLADGSLITVKQLRELSADSEKQYQTEAEVAAIVRHPNILSLIGYCNMRKERLLVYTFMVNCSLDFLLSRKAVRPLDWPIQMRIASGIARGLALIHDQCHPSITHRDFSCSNALLTAEFEPILGDFGFARIMRERDIVVGCGPVFAAEVGKYPPCCPRKVDVHLCGNLLLDLFSGRPYLDLDRRRNGWVSTCMNENALGRVVDPHLQGNYPAEEAERLVRLALSCAEDNPSVRPEMSQVVRMLELQSHREDPGIRSSRSR</sequence>
<comment type="catalytic activity">
    <reaction evidence="12">
        <text>L-threonyl-[protein] + ATP = O-phospho-L-threonyl-[protein] + ADP + H(+)</text>
        <dbReference type="Rhea" id="RHEA:46608"/>
        <dbReference type="Rhea" id="RHEA-COMP:11060"/>
        <dbReference type="Rhea" id="RHEA-COMP:11605"/>
        <dbReference type="ChEBI" id="CHEBI:15378"/>
        <dbReference type="ChEBI" id="CHEBI:30013"/>
        <dbReference type="ChEBI" id="CHEBI:30616"/>
        <dbReference type="ChEBI" id="CHEBI:61977"/>
        <dbReference type="ChEBI" id="CHEBI:456216"/>
        <dbReference type="EC" id="2.7.11.1"/>
    </reaction>
</comment>
<comment type="catalytic activity">
    <reaction evidence="13">
        <text>L-seryl-[protein] + ATP = O-phospho-L-seryl-[protein] + ADP + H(+)</text>
        <dbReference type="Rhea" id="RHEA:17989"/>
        <dbReference type="Rhea" id="RHEA-COMP:9863"/>
        <dbReference type="Rhea" id="RHEA-COMP:11604"/>
        <dbReference type="ChEBI" id="CHEBI:15378"/>
        <dbReference type="ChEBI" id="CHEBI:29999"/>
        <dbReference type="ChEBI" id="CHEBI:30616"/>
        <dbReference type="ChEBI" id="CHEBI:83421"/>
        <dbReference type="ChEBI" id="CHEBI:456216"/>
        <dbReference type="EC" id="2.7.11.1"/>
    </reaction>
</comment>